<dbReference type="EMBL" id="JADBEO010000051">
    <property type="protein sequence ID" value="MDR4308431.1"/>
    <property type="molecule type" value="Genomic_DNA"/>
</dbReference>
<feature type="region of interest" description="Disordered" evidence="1">
    <location>
        <begin position="118"/>
        <end position="338"/>
    </location>
</feature>
<feature type="compositionally biased region" description="Basic and acidic residues" evidence="1">
    <location>
        <begin position="7"/>
        <end position="22"/>
    </location>
</feature>
<name>A0ABU1DJY9_9HYPH</name>
<organism evidence="4 5">
    <name type="scientific">Chelatococcus sambhunathii</name>
    <dbReference type="NCBI Taxonomy" id="363953"/>
    <lineage>
        <taxon>Bacteria</taxon>
        <taxon>Pseudomonadati</taxon>
        <taxon>Pseudomonadota</taxon>
        <taxon>Alphaproteobacteria</taxon>
        <taxon>Hyphomicrobiales</taxon>
        <taxon>Chelatococcaceae</taxon>
        <taxon>Chelatococcus</taxon>
    </lineage>
</organism>
<evidence type="ECO:0000313" key="4">
    <source>
        <dbReference type="EMBL" id="MDR4308431.1"/>
    </source>
</evidence>
<keyword evidence="5" id="KW-1185">Reference proteome</keyword>
<dbReference type="Pfam" id="PF05036">
    <property type="entry name" value="SPOR"/>
    <property type="match status" value="1"/>
</dbReference>
<dbReference type="InterPro" id="IPR036680">
    <property type="entry name" value="SPOR-like_sf"/>
</dbReference>
<dbReference type="RefSeq" id="WP_309394184.1">
    <property type="nucleotide sequence ID" value="NZ_JADBEO010000051.1"/>
</dbReference>
<dbReference type="Proteomes" id="UP001181622">
    <property type="component" value="Unassembled WGS sequence"/>
</dbReference>
<gene>
    <name evidence="4" type="ORF">IHQ68_17570</name>
</gene>
<evidence type="ECO:0000256" key="2">
    <source>
        <dbReference type="SAM" id="Phobius"/>
    </source>
</evidence>
<reference evidence="4" key="1">
    <citation type="submission" date="2020-10" db="EMBL/GenBank/DDBJ databases">
        <authorList>
            <person name="Abbas A."/>
            <person name="Razzaq R."/>
            <person name="Waqas M."/>
            <person name="Abbas N."/>
            <person name="Nielsen T.K."/>
            <person name="Hansen L.H."/>
            <person name="Hussain S."/>
            <person name="Shahid M."/>
        </authorList>
    </citation>
    <scope>NUCLEOTIDE SEQUENCE</scope>
    <source>
        <strain evidence="4">S14</strain>
    </source>
</reference>
<sequence length="418" mass="43710">MTRNQAMRRDDMVGGRNDDHGQYGRQDWADDGYELRGGYHHGQQDQDEQEYDPRFYAPNPDEPYGYDDDGNPIFYEPDEPKLKSNRSALMMVGAVLAVALVGGAGAVGYKMMKPGGLSGEPPLIKAETEPVKTTPKSSGEEAPAPNKAVYDRVDPTAGPKSKVVSREEQPVDLPSAPASEPRSSDSSRIILPGGPASVEPTAPDTKGSEPRKVKTVAIRPTGAPDPALQPQVPQPPQQTASNDPIAEAARTGQAPRGSEFDNGIMAGDGPNLASTPSSAPAPRPQPAPAARSVSTTPVKPAPPAPQQRTDPAQVAALNPRPAAPAPAPTATTAPSGGGFVVQVTSQRSEADARAAYANLQKKFPQVLGPYKATIATATVADRGTYYRVRVGPFANGADASKVCGNLRAAGGDCVVSRN</sequence>
<dbReference type="PROSITE" id="PS51724">
    <property type="entry name" value="SPOR"/>
    <property type="match status" value="1"/>
</dbReference>
<accession>A0ABU1DJY9</accession>
<feature type="transmembrane region" description="Helical" evidence="2">
    <location>
        <begin position="88"/>
        <end position="109"/>
    </location>
</feature>
<dbReference type="SUPFAM" id="SSF110997">
    <property type="entry name" value="Sporulation related repeat"/>
    <property type="match status" value="1"/>
</dbReference>
<comment type="caution">
    <text evidence="4">The sequence shown here is derived from an EMBL/GenBank/DDBJ whole genome shotgun (WGS) entry which is preliminary data.</text>
</comment>
<feature type="region of interest" description="Disordered" evidence="1">
    <location>
        <begin position="1"/>
        <end position="79"/>
    </location>
</feature>
<proteinExistence type="predicted"/>
<keyword evidence="2" id="KW-0472">Membrane</keyword>
<evidence type="ECO:0000313" key="5">
    <source>
        <dbReference type="Proteomes" id="UP001181622"/>
    </source>
</evidence>
<protein>
    <submittedName>
        <fullName evidence="4">SPOR domain-containing protein</fullName>
    </submittedName>
</protein>
<feature type="domain" description="SPOR" evidence="3">
    <location>
        <begin position="333"/>
        <end position="418"/>
    </location>
</feature>
<dbReference type="InterPro" id="IPR007730">
    <property type="entry name" value="SPOR-like_dom"/>
</dbReference>
<evidence type="ECO:0000259" key="3">
    <source>
        <dbReference type="PROSITE" id="PS51724"/>
    </source>
</evidence>
<evidence type="ECO:0000256" key="1">
    <source>
        <dbReference type="SAM" id="MobiDB-lite"/>
    </source>
</evidence>
<dbReference type="Gene3D" id="3.30.70.1070">
    <property type="entry name" value="Sporulation related repeat"/>
    <property type="match status" value="1"/>
</dbReference>
<keyword evidence="2" id="KW-1133">Transmembrane helix</keyword>
<keyword evidence="2" id="KW-0812">Transmembrane</keyword>